<keyword evidence="2" id="KW-1185">Reference proteome</keyword>
<accession>A0ABU0L6D9</accession>
<sequence>MTSFLLVFAVPIQAPTQGHGTISPTGIIGGA</sequence>
<evidence type="ECO:0000313" key="1">
    <source>
        <dbReference type="EMBL" id="MDQ0496862.1"/>
    </source>
</evidence>
<name>A0ABU0L6D9_9BACL</name>
<dbReference type="Proteomes" id="UP001242811">
    <property type="component" value="Unassembled WGS sequence"/>
</dbReference>
<gene>
    <name evidence="1" type="ORF">QOZ95_005062</name>
</gene>
<evidence type="ECO:0000313" key="2">
    <source>
        <dbReference type="Proteomes" id="UP001242811"/>
    </source>
</evidence>
<protein>
    <submittedName>
        <fullName evidence="1">Uncharacterized protein</fullName>
    </submittedName>
</protein>
<dbReference type="EMBL" id="JAUSWA010000046">
    <property type="protein sequence ID" value="MDQ0496862.1"/>
    <property type="molecule type" value="Genomic_DNA"/>
</dbReference>
<reference evidence="1 2" key="1">
    <citation type="submission" date="2023-07" db="EMBL/GenBank/DDBJ databases">
        <title>Genomic Encyclopedia of Type Strains, Phase IV (KMG-IV): sequencing the most valuable type-strain genomes for metagenomic binning, comparative biology and taxonomic classification.</title>
        <authorList>
            <person name="Goeker M."/>
        </authorList>
    </citation>
    <scope>NUCLEOTIDE SEQUENCE [LARGE SCALE GENOMIC DNA]</scope>
    <source>
        <strain evidence="1 2">DSM 14914</strain>
    </source>
</reference>
<organism evidence="1 2">
    <name type="scientific">Paenibacillus brasilensis</name>
    <dbReference type="NCBI Taxonomy" id="128574"/>
    <lineage>
        <taxon>Bacteria</taxon>
        <taxon>Bacillati</taxon>
        <taxon>Bacillota</taxon>
        <taxon>Bacilli</taxon>
        <taxon>Bacillales</taxon>
        <taxon>Paenibacillaceae</taxon>
        <taxon>Paenibacillus</taxon>
    </lineage>
</organism>
<proteinExistence type="predicted"/>
<comment type="caution">
    <text evidence="1">The sequence shown here is derived from an EMBL/GenBank/DDBJ whole genome shotgun (WGS) entry which is preliminary data.</text>
</comment>